<dbReference type="EMBL" id="FTNK01000037">
    <property type="protein sequence ID" value="SIR70237.1"/>
    <property type="molecule type" value="Genomic_DNA"/>
</dbReference>
<keyword evidence="7" id="KW-1185">Reference proteome</keyword>
<evidence type="ECO:0000256" key="2">
    <source>
        <dbReference type="ARBA" id="ARBA00023015"/>
    </source>
</evidence>
<proteinExistence type="predicted"/>
<keyword evidence="3 6" id="KW-0238">DNA-binding</keyword>
<organism evidence="6 7">
    <name type="scientific">Paenibacillus macquariensis</name>
    <dbReference type="NCBI Taxonomy" id="948756"/>
    <lineage>
        <taxon>Bacteria</taxon>
        <taxon>Bacillati</taxon>
        <taxon>Bacillota</taxon>
        <taxon>Bacilli</taxon>
        <taxon>Bacillales</taxon>
        <taxon>Paenibacillaceae</taxon>
        <taxon>Paenibacillus</taxon>
    </lineage>
</organism>
<dbReference type="SUPFAM" id="SSF46955">
    <property type="entry name" value="Putative DNA-binding domain"/>
    <property type="match status" value="1"/>
</dbReference>
<dbReference type="Gene3D" id="1.10.1660.10">
    <property type="match status" value="1"/>
</dbReference>
<dbReference type="PANTHER" id="PTHR30204">
    <property type="entry name" value="REDOX-CYCLING DRUG-SENSING TRANSCRIPTIONAL ACTIVATOR SOXR"/>
    <property type="match status" value="1"/>
</dbReference>
<dbReference type="GO" id="GO:0003677">
    <property type="term" value="F:DNA binding"/>
    <property type="evidence" value="ECO:0007669"/>
    <property type="project" value="UniProtKB-KW"/>
</dbReference>
<protein>
    <submittedName>
        <fullName evidence="6">DNA-binding transcriptional regulator, MerR family</fullName>
    </submittedName>
</protein>
<dbReference type="InterPro" id="IPR047057">
    <property type="entry name" value="MerR_fam"/>
</dbReference>
<comment type="caution">
    <text evidence="6">The sequence shown here is derived from an EMBL/GenBank/DDBJ whole genome shotgun (WGS) entry which is preliminary data.</text>
</comment>
<evidence type="ECO:0000259" key="5">
    <source>
        <dbReference type="PROSITE" id="PS50937"/>
    </source>
</evidence>
<dbReference type="Pfam" id="PF00376">
    <property type="entry name" value="MerR"/>
    <property type="match status" value="1"/>
</dbReference>
<dbReference type="Proteomes" id="UP000186666">
    <property type="component" value="Unassembled WGS sequence"/>
</dbReference>
<evidence type="ECO:0000313" key="6">
    <source>
        <dbReference type="EMBL" id="SIR70237.1"/>
    </source>
</evidence>
<dbReference type="SMART" id="SM00422">
    <property type="entry name" value="HTH_MERR"/>
    <property type="match status" value="1"/>
</dbReference>
<evidence type="ECO:0000313" key="7">
    <source>
        <dbReference type="Proteomes" id="UP000186666"/>
    </source>
</evidence>
<feature type="domain" description="HTH merR-type" evidence="5">
    <location>
        <begin position="5"/>
        <end position="74"/>
    </location>
</feature>
<name>A0ABY1KEA6_9BACL</name>
<accession>A0ABY1KEA6</accession>
<keyword evidence="1" id="KW-0678">Repressor</keyword>
<keyword evidence="4" id="KW-0804">Transcription</keyword>
<dbReference type="PROSITE" id="PS50937">
    <property type="entry name" value="HTH_MERR_2"/>
    <property type="match status" value="1"/>
</dbReference>
<sequence length="283" mass="33252">MLKLKFSIGEVSNILGIPIDTLRYYDKIGLLPSHDRDVNKYRYYYLEQFDSLITIRMLRALDVPIERIQVLLTDDSLNDMRELLSSKQKDVDRQLIYLKHLSQKLDFLKDQFQRFEDTDVIELVKSNPSWVFLTDSIMESADRKIGSKVQQQVSKISAHQEWLAFCHIISIVSMDNLIACKYHNYLNNGILSTFPMEDNSGVFQKLEPCFCARKCVVIGREGYNELDDHYERMKAFIHKRGFKIAGNSLEINLYNQYNNHYIEIYIPVTDNEEGWDKNEKVIN</sequence>
<reference evidence="6 7" key="1">
    <citation type="submission" date="2017-01" db="EMBL/GenBank/DDBJ databases">
        <authorList>
            <person name="Varghese N."/>
            <person name="Submissions S."/>
        </authorList>
    </citation>
    <scope>NUCLEOTIDE SEQUENCE [LARGE SCALE GENOMIC DNA]</scope>
    <source>
        <strain evidence="6 7">ATCC 23464</strain>
    </source>
</reference>
<dbReference type="InterPro" id="IPR000551">
    <property type="entry name" value="MerR-type_HTH_dom"/>
</dbReference>
<evidence type="ECO:0000256" key="3">
    <source>
        <dbReference type="ARBA" id="ARBA00023125"/>
    </source>
</evidence>
<evidence type="ECO:0000256" key="4">
    <source>
        <dbReference type="ARBA" id="ARBA00023163"/>
    </source>
</evidence>
<evidence type="ECO:0000256" key="1">
    <source>
        <dbReference type="ARBA" id="ARBA00022491"/>
    </source>
</evidence>
<gene>
    <name evidence="6" type="ORF">SAMN05421578_1376</name>
</gene>
<dbReference type="InterPro" id="IPR009061">
    <property type="entry name" value="DNA-bd_dom_put_sf"/>
</dbReference>
<dbReference type="RefSeq" id="WP_068591694.1">
    <property type="nucleotide sequence ID" value="NZ_FTNK01000037.1"/>
</dbReference>
<keyword evidence="2" id="KW-0805">Transcription regulation</keyword>
<dbReference type="PANTHER" id="PTHR30204:SF69">
    <property type="entry name" value="MERR-FAMILY TRANSCRIPTIONAL REGULATOR"/>
    <property type="match status" value="1"/>
</dbReference>